<dbReference type="EMBL" id="DS178337">
    <property type="protein sequence ID" value="EHS64608.1"/>
    <property type="molecule type" value="Genomic_DNA"/>
</dbReference>
<name>H6QUE5_PUCGT</name>
<feature type="transmembrane region" description="Helical" evidence="1">
    <location>
        <begin position="12"/>
        <end position="34"/>
    </location>
</feature>
<keyword evidence="1" id="KW-0812">Transmembrane</keyword>
<sequence length="140" mass="15519">MVIQHLDIFLKKMFPISLLVAIMVFQGIVAPAIINPANQIAAIDERGLLKSGHQLMKRTENPAKDPSKLCRVCGIPGRVEGKEQCIICNQKPDSGSLSFLPQCCNPECKKQGIMKWTPGTTWYHCPTCYSRLSVAAKLNH</sequence>
<organism evidence="2 3">
    <name type="scientific">Puccinia graminis f. sp. tritici (strain CRL 75-36-700-3 / race SCCL)</name>
    <name type="common">Black stem rust fungus</name>
    <dbReference type="NCBI Taxonomy" id="418459"/>
    <lineage>
        <taxon>Eukaryota</taxon>
        <taxon>Fungi</taxon>
        <taxon>Dikarya</taxon>
        <taxon>Basidiomycota</taxon>
        <taxon>Pucciniomycotina</taxon>
        <taxon>Pucciniomycetes</taxon>
        <taxon>Pucciniales</taxon>
        <taxon>Pucciniaceae</taxon>
        <taxon>Puccinia</taxon>
    </lineage>
</organism>
<dbReference type="KEGG" id="pgr:PGTG_22396"/>
<keyword evidence="1" id="KW-0472">Membrane</keyword>
<keyword evidence="1" id="KW-1133">Transmembrane helix</keyword>
<dbReference type="HOGENOM" id="CLU_1836126_0_0_1"/>
<dbReference type="VEuPathDB" id="FungiDB:PGTG_22396"/>
<reference evidence="3" key="1">
    <citation type="journal article" date="2011" name="Proc. Natl. Acad. Sci. U.S.A.">
        <title>Obligate biotrophy features unraveled by the genomic analysis of rust fungi.</title>
        <authorList>
            <person name="Duplessis S."/>
            <person name="Cuomo C.A."/>
            <person name="Lin Y.-C."/>
            <person name="Aerts A."/>
            <person name="Tisserant E."/>
            <person name="Veneault-Fourrey C."/>
            <person name="Joly D.L."/>
            <person name="Hacquard S."/>
            <person name="Amselem J."/>
            <person name="Cantarel B.L."/>
            <person name="Chiu R."/>
            <person name="Coutinho P.M."/>
            <person name="Feau N."/>
            <person name="Field M."/>
            <person name="Frey P."/>
            <person name="Gelhaye E."/>
            <person name="Goldberg J."/>
            <person name="Grabherr M.G."/>
            <person name="Kodira C.D."/>
            <person name="Kohler A."/>
            <person name="Kuees U."/>
            <person name="Lindquist E.A."/>
            <person name="Lucas S.M."/>
            <person name="Mago R."/>
            <person name="Mauceli E."/>
            <person name="Morin E."/>
            <person name="Murat C."/>
            <person name="Pangilinan J.L."/>
            <person name="Park R."/>
            <person name="Pearson M."/>
            <person name="Quesneville H."/>
            <person name="Rouhier N."/>
            <person name="Sakthikumar S."/>
            <person name="Salamov A.A."/>
            <person name="Schmutz J."/>
            <person name="Selles B."/>
            <person name="Shapiro H."/>
            <person name="Tanguay P."/>
            <person name="Tuskan G.A."/>
            <person name="Henrissat B."/>
            <person name="Van de Peer Y."/>
            <person name="Rouze P."/>
            <person name="Ellis J.G."/>
            <person name="Dodds P.N."/>
            <person name="Schein J.E."/>
            <person name="Zhong S."/>
            <person name="Hamelin R.C."/>
            <person name="Grigoriev I.V."/>
            <person name="Szabo L.J."/>
            <person name="Martin F."/>
        </authorList>
    </citation>
    <scope>NUCLEOTIDE SEQUENCE [LARGE SCALE GENOMIC DNA]</scope>
    <source>
        <strain evidence="3">CRL 75-36-700-3 / race SCCL</strain>
    </source>
</reference>
<gene>
    <name evidence="2" type="ORF">PGTG_22396</name>
</gene>
<proteinExistence type="predicted"/>
<evidence type="ECO:0000256" key="1">
    <source>
        <dbReference type="SAM" id="Phobius"/>
    </source>
</evidence>
<dbReference type="Proteomes" id="UP000008783">
    <property type="component" value="Unassembled WGS sequence"/>
</dbReference>
<keyword evidence="3" id="KW-1185">Reference proteome</keyword>
<evidence type="ECO:0000313" key="2">
    <source>
        <dbReference type="EMBL" id="EHS64608.1"/>
    </source>
</evidence>
<evidence type="ECO:0000313" key="3">
    <source>
        <dbReference type="Proteomes" id="UP000008783"/>
    </source>
</evidence>
<dbReference type="AlphaFoldDB" id="H6QUE5"/>
<dbReference type="GeneID" id="13542418"/>
<dbReference type="RefSeq" id="XP_003888868.1">
    <property type="nucleotide sequence ID" value="XM_003888819.1"/>
</dbReference>
<protein>
    <submittedName>
        <fullName evidence="2">Uncharacterized protein</fullName>
    </submittedName>
</protein>
<dbReference type="OrthoDB" id="10283548at2759"/>
<accession>H6QUE5</accession>
<dbReference type="InParanoid" id="H6QUE5"/>